<organism evidence="3 4">
    <name type="scientific">Roridomyces roridus</name>
    <dbReference type="NCBI Taxonomy" id="1738132"/>
    <lineage>
        <taxon>Eukaryota</taxon>
        <taxon>Fungi</taxon>
        <taxon>Dikarya</taxon>
        <taxon>Basidiomycota</taxon>
        <taxon>Agaricomycotina</taxon>
        <taxon>Agaricomycetes</taxon>
        <taxon>Agaricomycetidae</taxon>
        <taxon>Agaricales</taxon>
        <taxon>Marasmiineae</taxon>
        <taxon>Mycenaceae</taxon>
        <taxon>Roridomyces</taxon>
    </lineage>
</organism>
<evidence type="ECO:0000256" key="2">
    <source>
        <dbReference type="SAM" id="Phobius"/>
    </source>
</evidence>
<keyword evidence="4" id="KW-1185">Reference proteome</keyword>
<reference evidence="3" key="1">
    <citation type="submission" date="2023-03" db="EMBL/GenBank/DDBJ databases">
        <title>Massive genome expansion in bonnet fungi (Mycena s.s.) driven by repeated elements and novel gene families across ecological guilds.</title>
        <authorList>
            <consortium name="Lawrence Berkeley National Laboratory"/>
            <person name="Harder C.B."/>
            <person name="Miyauchi S."/>
            <person name="Viragh M."/>
            <person name="Kuo A."/>
            <person name="Thoen E."/>
            <person name="Andreopoulos B."/>
            <person name="Lu D."/>
            <person name="Skrede I."/>
            <person name="Drula E."/>
            <person name="Henrissat B."/>
            <person name="Morin E."/>
            <person name="Kohler A."/>
            <person name="Barry K."/>
            <person name="LaButti K."/>
            <person name="Morin E."/>
            <person name="Salamov A."/>
            <person name="Lipzen A."/>
            <person name="Mereny Z."/>
            <person name="Hegedus B."/>
            <person name="Baldrian P."/>
            <person name="Stursova M."/>
            <person name="Weitz H."/>
            <person name="Taylor A."/>
            <person name="Grigoriev I.V."/>
            <person name="Nagy L.G."/>
            <person name="Martin F."/>
            <person name="Kauserud H."/>
        </authorList>
    </citation>
    <scope>NUCLEOTIDE SEQUENCE</scope>
    <source>
        <strain evidence="3">9284</strain>
    </source>
</reference>
<evidence type="ECO:0000313" key="3">
    <source>
        <dbReference type="EMBL" id="KAJ7647941.1"/>
    </source>
</evidence>
<dbReference type="AlphaFoldDB" id="A0AAD7CGN9"/>
<dbReference type="Proteomes" id="UP001221142">
    <property type="component" value="Unassembled WGS sequence"/>
</dbReference>
<evidence type="ECO:0000313" key="4">
    <source>
        <dbReference type="Proteomes" id="UP001221142"/>
    </source>
</evidence>
<keyword evidence="2" id="KW-0812">Transmembrane</keyword>
<feature type="region of interest" description="Disordered" evidence="1">
    <location>
        <begin position="1"/>
        <end position="29"/>
    </location>
</feature>
<evidence type="ECO:0000256" key="1">
    <source>
        <dbReference type="SAM" id="MobiDB-lite"/>
    </source>
</evidence>
<accession>A0AAD7CGN9</accession>
<keyword evidence="2" id="KW-1133">Transmembrane helix</keyword>
<protein>
    <submittedName>
        <fullName evidence="3">Uncharacterized protein</fullName>
    </submittedName>
</protein>
<keyword evidence="2" id="KW-0472">Membrane</keyword>
<proteinExistence type="predicted"/>
<sequence>MSSTSLASPSTLSASAGSSSPSASSSSKCSAGPCAPPPATLYLFTFLSTIIILFLVAGGLLLRGYVLRRRQFLAIANGTWVPPGRLQDAPRPEMYEIYINGKHSIRGAEPWGSFKPLSAAPIPSIPTPPDVHATTPSIRRALYQEIRHTWRLYSPFHPPPTSAYEEQLATPAEVDSQVRVAAFVSMPSQEGVDEGLPHLEFGVVDVDMAQPRRKSSDLQSTSNDGGGS</sequence>
<gene>
    <name evidence="3" type="ORF">FB45DRAFT_894821</name>
</gene>
<dbReference type="EMBL" id="JARKIF010000002">
    <property type="protein sequence ID" value="KAJ7647941.1"/>
    <property type="molecule type" value="Genomic_DNA"/>
</dbReference>
<name>A0AAD7CGN9_9AGAR</name>
<comment type="caution">
    <text evidence="3">The sequence shown here is derived from an EMBL/GenBank/DDBJ whole genome shotgun (WGS) entry which is preliminary data.</text>
</comment>
<feature type="transmembrane region" description="Helical" evidence="2">
    <location>
        <begin position="41"/>
        <end position="62"/>
    </location>
</feature>